<sequence length="160" mass="16922">MVKCMPNPNATAQKRKADEFEAGNAPEEAGPLAKRVQIDPTADANNDGDASEPNSQAHSTSGSEGEEAAKTSQAQTININASNATVTLNGVKGNINLNISGGSAQINNSGNPVDPALPLQVTLLESTVRLLQSKVDRMSREIEALQDNERDQAPVRMIPY</sequence>
<reference evidence="2" key="2">
    <citation type="journal article" date="2019" name="IMA Fungus">
        <title>Genome sequencing and comparison of five Tilletia species to identify candidate genes for the detection of regulated species infecting wheat.</title>
        <authorList>
            <person name="Nguyen H.D.T."/>
            <person name="Sultana T."/>
            <person name="Kesanakurti P."/>
            <person name="Hambleton S."/>
        </authorList>
    </citation>
    <scope>NUCLEOTIDE SEQUENCE</scope>
    <source>
        <strain evidence="2">DAOMC 236416</strain>
    </source>
</reference>
<protein>
    <submittedName>
        <fullName evidence="2">Uncharacterized protein</fullName>
    </submittedName>
</protein>
<name>A0A177TKD8_9BASI</name>
<dbReference type="Proteomes" id="UP000077521">
    <property type="component" value="Unassembled WGS sequence"/>
</dbReference>
<dbReference type="AlphaFoldDB" id="A0A177TKD8"/>
<gene>
    <name evidence="2" type="ORF">A4X13_0g6619</name>
</gene>
<keyword evidence="3" id="KW-1185">Reference proteome</keyword>
<dbReference type="EMBL" id="LWDF02000661">
    <property type="protein sequence ID" value="KAE8244407.1"/>
    <property type="molecule type" value="Genomic_DNA"/>
</dbReference>
<evidence type="ECO:0000313" key="3">
    <source>
        <dbReference type="Proteomes" id="UP000077521"/>
    </source>
</evidence>
<accession>A0A177TKD8</accession>
<proteinExistence type="predicted"/>
<reference evidence="2" key="1">
    <citation type="submission" date="2016-04" db="EMBL/GenBank/DDBJ databases">
        <authorList>
            <person name="Nguyen H.D."/>
            <person name="Samba Siva P."/>
            <person name="Cullis J."/>
            <person name="Levesque C.A."/>
            <person name="Hambleton S."/>
        </authorList>
    </citation>
    <scope>NUCLEOTIDE SEQUENCE</scope>
    <source>
        <strain evidence="2">DAOMC 236416</strain>
    </source>
</reference>
<evidence type="ECO:0000313" key="2">
    <source>
        <dbReference type="EMBL" id="KAE8244407.1"/>
    </source>
</evidence>
<organism evidence="2 3">
    <name type="scientific">Tilletia indica</name>
    <dbReference type="NCBI Taxonomy" id="43049"/>
    <lineage>
        <taxon>Eukaryota</taxon>
        <taxon>Fungi</taxon>
        <taxon>Dikarya</taxon>
        <taxon>Basidiomycota</taxon>
        <taxon>Ustilaginomycotina</taxon>
        <taxon>Exobasidiomycetes</taxon>
        <taxon>Tilletiales</taxon>
        <taxon>Tilletiaceae</taxon>
        <taxon>Tilletia</taxon>
    </lineage>
</organism>
<feature type="compositionally biased region" description="Polar residues" evidence="1">
    <location>
        <begin position="52"/>
        <end position="63"/>
    </location>
</feature>
<comment type="caution">
    <text evidence="2">The sequence shown here is derived from an EMBL/GenBank/DDBJ whole genome shotgun (WGS) entry which is preliminary data.</text>
</comment>
<feature type="region of interest" description="Disordered" evidence="1">
    <location>
        <begin position="1"/>
        <end position="77"/>
    </location>
</feature>
<evidence type="ECO:0000256" key="1">
    <source>
        <dbReference type="SAM" id="MobiDB-lite"/>
    </source>
</evidence>